<proteinExistence type="predicted"/>
<feature type="transmembrane region" description="Helical" evidence="1">
    <location>
        <begin position="62"/>
        <end position="82"/>
    </location>
</feature>
<dbReference type="AlphaFoldDB" id="A0A833M0D7"/>
<sequence>MFSNLLDLAYTRSWVQAIGFYIVFFIAGLVISAILAGATTGLAGVFVGPLSFDEGFAMGKKVGIVAAILWAWGLSGAILKAKRLHNNILYLTIAFLSGPLAVLSGGLGAMIPVAYLTTRGIPQTASSSNPTD</sequence>
<feature type="transmembrane region" description="Helical" evidence="1">
    <location>
        <begin position="88"/>
        <end position="116"/>
    </location>
</feature>
<keyword evidence="1" id="KW-0812">Transmembrane</keyword>
<name>A0A833M0D7_9LEPT</name>
<evidence type="ECO:0000256" key="1">
    <source>
        <dbReference type="SAM" id="Phobius"/>
    </source>
</evidence>
<reference evidence="2 3" key="1">
    <citation type="submission" date="2019-10" db="EMBL/GenBank/DDBJ databases">
        <title>Extracellular Electron Transfer in a Candidatus Methanoperedens spp. Enrichment Culture.</title>
        <authorList>
            <person name="Berger S."/>
            <person name="Rangel Shaw D."/>
            <person name="Berben T."/>
            <person name="In 'T Zandt M."/>
            <person name="Frank J."/>
            <person name="Reimann J."/>
            <person name="Jetten M.S.M."/>
            <person name="Welte C.U."/>
        </authorList>
    </citation>
    <scope>NUCLEOTIDE SEQUENCE [LARGE SCALE GENOMIC DNA]</scope>
    <source>
        <strain evidence="2">SB12</strain>
    </source>
</reference>
<dbReference type="Proteomes" id="UP000460298">
    <property type="component" value="Unassembled WGS sequence"/>
</dbReference>
<keyword evidence="1" id="KW-0472">Membrane</keyword>
<dbReference type="EMBL" id="WBUI01000001">
    <property type="protein sequence ID" value="KAB2935347.1"/>
    <property type="molecule type" value="Genomic_DNA"/>
</dbReference>
<evidence type="ECO:0000313" key="3">
    <source>
        <dbReference type="Proteomes" id="UP000460298"/>
    </source>
</evidence>
<accession>A0A833M0D7</accession>
<feature type="transmembrane region" description="Helical" evidence="1">
    <location>
        <begin position="20"/>
        <end position="50"/>
    </location>
</feature>
<gene>
    <name evidence="2" type="ORF">F9K24_01060</name>
</gene>
<evidence type="ECO:0000313" key="2">
    <source>
        <dbReference type="EMBL" id="KAB2935347.1"/>
    </source>
</evidence>
<organism evidence="2 3">
    <name type="scientific">Leptonema illini</name>
    <dbReference type="NCBI Taxonomy" id="183"/>
    <lineage>
        <taxon>Bacteria</taxon>
        <taxon>Pseudomonadati</taxon>
        <taxon>Spirochaetota</taxon>
        <taxon>Spirochaetia</taxon>
        <taxon>Leptospirales</taxon>
        <taxon>Leptospiraceae</taxon>
        <taxon>Leptonema</taxon>
    </lineage>
</organism>
<comment type="caution">
    <text evidence="2">The sequence shown here is derived from an EMBL/GenBank/DDBJ whole genome shotgun (WGS) entry which is preliminary data.</text>
</comment>
<protein>
    <submittedName>
        <fullName evidence="2">Uncharacterized protein</fullName>
    </submittedName>
</protein>
<keyword evidence="1" id="KW-1133">Transmembrane helix</keyword>